<dbReference type="Pfam" id="PF01541">
    <property type="entry name" value="GIY-YIG"/>
    <property type="match status" value="1"/>
</dbReference>
<evidence type="ECO:0000313" key="3">
    <source>
        <dbReference type="EMBL" id="PWJ60553.1"/>
    </source>
</evidence>
<dbReference type="SUPFAM" id="SSF82771">
    <property type="entry name" value="GIY-YIG endonuclease"/>
    <property type="match status" value="1"/>
</dbReference>
<organism evidence="3 4">
    <name type="scientific">Dyadobacter jejuensis</name>
    <dbReference type="NCBI Taxonomy" id="1082580"/>
    <lineage>
        <taxon>Bacteria</taxon>
        <taxon>Pseudomonadati</taxon>
        <taxon>Bacteroidota</taxon>
        <taxon>Cytophagia</taxon>
        <taxon>Cytophagales</taxon>
        <taxon>Spirosomataceae</taxon>
        <taxon>Dyadobacter</taxon>
    </lineage>
</organism>
<gene>
    <name evidence="3" type="ORF">CLV98_101738</name>
</gene>
<dbReference type="Proteomes" id="UP000245880">
    <property type="component" value="Unassembled WGS sequence"/>
</dbReference>
<comment type="similarity">
    <text evidence="1">Belongs to the UPF0213 family.</text>
</comment>
<dbReference type="InterPro" id="IPR050190">
    <property type="entry name" value="UPF0213_domain"/>
</dbReference>
<dbReference type="PANTHER" id="PTHR34477:SF1">
    <property type="entry name" value="UPF0213 PROTEIN YHBQ"/>
    <property type="match status" value="1"/>
</dbReference>
<dbReference type="InterPro" id="IPR000305">
    <property type="entry name" value="GIY-YIG_endonuc"/>
</dbReference>
<accession>A0A316AS80</accession>
<protein>
    <submittedName>
        <fullName evidence="3">GIY-YIG catalytic domain-containing protein</fullName>
    </submittedName>
</protein>
<evidence type="ECO:0000259" key="2">
    <source>
        <dbReference type="PROSITE" id="PS50164"/>
    </source>
</evidence>
<feature type="domain" description="GIY-YIG" evidence="2">
    <location>
        <begin position="1"/>
        <end position="45"/>
    </location>
</feature>
<dbReference type="PROSITE" id="PS50164">
    <property type="entry name" value="GIY_YIG"/>
    <property type="match status" value="1"/>
</dbReference>
<dbReference type="Gene3D" id="3.40.1440.10">
    <property type="entry name" value="GIY-YIG endonuclease"/>
    <property type="match status" value="1"/>
</dbReference>
<evidence type="ECO:0000313" key="4">
    <source>
        <dbReference type="Proteomes" id="UP000245880"/>
    </source>
</evidence>
<reference evidence="3 4" key="1">
    <citation type="submission" date="2018-03" db="EMBL/GenBank/DDBJ databases">
        <title>Genomic Encyclopedia of Archaeal and Bacterial Type Strains, Phase II (KMG-II): from individual species to whole genera.</title>
        <authorList>
            <person name="Goeker M."/>
        </authorList>
    </citation>
    <scope>NUCLEOTIDE SEQUENCE [LARGE SCALE GENOMIC DNA]</scope>
    <source>
        <strain evidence="3 4">DSM 100346</strain>
    </source>
</reference>
<comment type="caution">
    <text evidence="3">The sequence shown here is derived from an EMBL/GenBank/DDBJ whole genome shotgun (WGS) entry which is preliminary data.</text>
</comment>
<dbReference type="PANTHER" id="PTHR34477">
    <property type="entry name" value="UPF0213 PROTEIN YHBQ"/>
    <property type="match status" value="1"/>
</dbReference>
<dbReference type="InterPro" id="IPR035901">
    <property type="entry name" value="GIY-YIG_endonuc_sf"/>
</dbReference>
<dbReference type="AlphaFoldDB" id="A0A316AS80"/>
<keyword evidence="4" id="KW-1185">Reference proteome</keyword>
<name>A0A316AS80_9BACT</name>
<evidence type="ECO:0000256" key="1">
    <source>
        <dbReference type="ARBA" id="ARBA00007435"/>
    </source>
</evidence>
<proteinExistence type="inferred from homology"/>
<dbReference type="EMBL" id="QGDT01000001">
    <property type="protein sequence ID" value="PWJ60553.1"/>
    <property type="molecule type" value="Genomic_DNA"/>
</dbReference>
<sequence length="45" mass="5133">MKGYMYILKCADESYYTGSTNNLELRFQQHQNGEGANHTKKTSAC</sequence>